<dbReference type="Proteomes" id="UP000028525">
    <property type="component" value="Unassembled WGS sequence"/>
</dbReference>
<organism evidence="1 2">
    <name type="scientific">Lacrimispora celerecrescens</name>
    <dbReference type="NCBI Taxonomy" id="29354"/>
    <lineage>
        <taxon>Bacteria</taxon>
        <taxon>Bacillati</taxon>
        <taxon>Bacillota</taxon>
        <taxon>Clostridia</taxon>
        <taxon>Lachnospirales</taxon>
        <taxon>Lachnospiraceae</taxon>
        <taxon>Lacrimispora</taxon>
    </lineage>
</organism>
<dbReference type="Pfam" id="PF04519">
    <property type="entry name" value="Bactofilin"/>
    <property type="match status" value="1"/>
</dbReference>
<proteinExistence type="predicted"/>
<gene>
    <name evidence="1" type="ORF">IO98_06700</name>
</gene>
<accession>A0A084JPB8</accession>
<sequence length="116" mass="12878">MDKKFFQSEKFNDMQNDEIYGYLESSDDLLIRGEINGDVFCRGTVYCSGTITGNIRANQVQLYHSHVTGDITCRKIYTDDVSDVQGFIIAESGSVCCRVGGEITITGTPSLSFNQK</sequence>
<dbReference type="AlphaFoldDB" id="A0A084JPB8"/>
<reference evidence="1 2" key="1">
    <citation type="submission" date="2014-07" db="EMBL/GenBank/DDBJ databases">
        <title>Draft genome of Clostridium celerecrescens 152B isolated from sediments associated with methane hydrate from Krishna Godavari basin.</title>
        <authorList>
            <person name="Honkalas V.S."/>
            <person name="Dabir A.P."/>
            <person name="Arora P."/>
            <person name="Dhakephalkar P.K."/>
        </authorList>
    </citation>
    <scope>NUCLEOTIDE SEQUENCE [LARGE SCALE GENOMIC DNA]</scope>
    <source>
        <strain evidence="1 2">152B</strain>
    </source>
</reference>
<dbReference type="InterPro" id="IPR007607">
    <property type="entry name" value="BacA/B"/>
</dbReference>
<evidence type="ECO:0000313" key="2">
    <source>
        <dbReference type="Proteomes" id="UP000028525"/>
    </source>
</evidence>
<evidence type="ECO:0000313" key="1">
    <source>
        <dbReference type="EMBL" id="KEZ90802.1"/>
    </source>
</evidence>
<dbReference type="EMBL" id="JPME01000009">
    <property type="protein sequence ID" value="KEZ90802.1"/>
    <property type="molecule type" value="Genomic_DNA"/>
</dbReference>
<dbReference type="RefSeq" id="WP_038279399.1">
    <property type="nucleotide sequence ID" value="NZ_JPME01000009.1"/>
</dbReference>
<name>A0A084JPB8_9FIRM</name>
<keyword evidence="2" id="KW-1185">Reference proteome</keyword>
<comment type="caution">
    <text evidence="1">The sequence shown here is derived from an EMBL/GenBank/DDBJ whole genome shotgun (WGS) entry which is preliminary data.</text>
</comment>
<evidence type="ECO:0008006" key="3">
    <source>
        <dbReference type="Google" id="ProtNLM"/>
    </source>
</evidence>
<protein>
    <recommendedName>
        <fullName evidence="3">Cell shape determination protein CcmA</fullName>
    </recommendedName>
</protein>
<dbReference type="OrthoDB" id="9802488at2"/>